<dbReference type="AlphaFoldDB" id="A0A9P0KHA4"/>
<organism evidence="2 3">
    <name type="scientific">Acanthoscelides obtectus</name>
    <name type="common">Bean weevil</name>
    <name type="synonym">Bruchus obtectus</name>
    <dbReference type="NCBI Taxonomy" id="200917"/>
    <lineage>
        <taxon>Eukaryota</taxon>
        <taxon>Metazoa</taxon>
        <taxon>Ecdysozoa</taxon>
        <taxon>Arthropoda</taxon>
        <taxon>Hexapoda</taxon>
        <taxon>Insecta</taxon>
        <taxon>Pterygota</taxon>
        <taxon>Neoptera</taxon>
        <taxon>Endopterygota</taxon>
        <taxon>Coleoptera</taxon>
        <taxon>Polyphaga</taxon>
        <taxon>Cucujiformia</taxon>
        <taxon>Chrysomeloidea</taxon>
        <taxon>Chrysomelidae</taxon>
        <taxon>Bruchinae</taxon>
        <taxon>Bruchini</taxon>
        <taxon>Acanthoscelides</taxon>
    </lineage>
</organism>
<evidence type="ECO:0008006" key="4">
    <source>
        <dbReference type="Google" id="ProtNLM"/>
    </source>
</evidence>
<evidence type="ECO:0000313" key="2">
    <source>
        <dbReference type="EMBL" id="CAH1971485.1"/>
    </source>
</evidence>
<proteinExistence type="predicted"/>
<reference evidence="2" key="1">
    <citation type="submission" date="2022-03" db="EMBL/GenBank/DDBJ databases">
        <authorList>
            <person name="Sayadi A."/>
        </authorList>
    </citation>
    <scope>NUCLEOTIDE SEQUENCE</scope>
</reference>
<gene>
    <name evidence="2" type="ORF">ACAOBT_LOCUS9437</name>
</gene>
<dbReference type="OrthoDB" id="285793at2759"/>
<name>A0A9P0KHA4_ACAOB</name>
<accession>A0A9P0KHA4</accession>
<keyword evidence="3" id="KW-1185">Reference proteome</keyword>
<feature type="compositionally biased region" description="Polar residues" evidence="1">
    <location>
        <begin position="114"/>
        <end position="128"/>
    </location>
</feature>
<dbReference type="EMBL" id="CAKOFQ010006786">
    <property type="protein sequence ID" value="CAH1971485.1"/>
    <property type="molecule type" value="Genomic_DNA"/>
</dbReference>
<evidence type="ECO:0000256" key="1">
    <source>
        <dbReference type="SAM" id="MobiDB-lite"/>
    </source>
</evidence>
<protein>
    <recommendedName>
        <fullName evidence="4">Transforming growth factor beta regulator 1</fullName>
    </recommendedName>
</protein>
<dbReference type="Proteomes" id="UP001152888">
    <property type="component" value="Unassembled WGS sequence"/>
</dbReference>
<sequence>MAYNYSANNKLKNMQMVSNNRNAGKYKQKLLYLKQMIREYVHENAALVDEIEEIQMKIIMRKEERKFLLRKLCEYEPQVVLEVQKASKDSVSSSGTQLKSSDKKRKKKILGGETSVNKTTVVPKTEPQ</sequence>
<feature type="compositionally biased region" description="Polar residues" evidence="1">
    <location>
        <begin position="89"/>
        <end position="98"/>
    </location>
</feature>
<evidence type="ECO:0000313" key="3">
    <source>
        <dbReference type="Proteomes" id="UP001152888"/>
    </source>
</evidence>
<feature type="region of interest" description="Disordered" evidence="1">
    <location>
        <begin position="86"/>
        <end position="128"/>
    </location>
</feature>
<comment type="caution">
    <text evidence="2">The sequence shown here is derived from an EMBL/GenBank/DDBJ whole genome shotgun (WGS) entry which is preliminary data.</text>
</comment>